<name>A0A396ICV3_MEDTR</name>
<protein>
    <submittedName>
        <fullName evidence="3">Putative Heat shock protein 70 family</fullName>
    </submittedName>
</protein>
<dbReference type="EMBL" id="PSQE01000004">
    <property type="protein sequence ID" value="RHN63389.1"/>
    <property type="molecule type" value="Genomic_DNA"/>
</dbReference>
<organism evidence="3 4">
    <name type="scientific">Medicago truncatula</name>
    <name type="common">Barrel medic</name>
    <name type="synonym">Medicago tribuloides</name>
    <dbReference type="NCBI Taxonomy" id="3880"/>
    <lineage>
        <taxon>Eukaryota</taxon>
        <taxon>Viridiplantae</taxon>
        <taxon>Streptophyta</taxon>
        <taxon>Embryophyta</taxon>
        <taxon>Tracheophyta</taxon>
        <taxon>Spermatophyta</taxon>
        <taxon>Magnoliopsida</taxon>
        <taxon>eudicotyledons</taxon>
        <taxon>Gunneridae</taxon>
        <taxon>Pentapetalae</taxon>
        <taxon>rosids</taxon>
        <taxon>fabids</taxon>
        <taxon>Fabales</taxon>
        <taxon>Fabaceae</taxon>
        <taxon>Papilionoideae</taxon>
        <taxon>50 kb inversion clade</taxon>
        <taxon>NPAAA clade</taxon>
        <taxon>Hologalegina</taxon>
        <taxon>IRL clade</taxon>
        <taxon>Trifolieae</taxon>
        <taxon>Medicago</taxon>
    </lineage>
</organism>
<dbReference type="InterPro" id="IPR043129">
    <property type="entry name" value="ATPase_NBD"/>
</dbReference>
<keyword evidence="2" id="KW-0067">ATP-binding</keyword>
<dbReference type="AlphaFoldDB" id="A0A396ICV3"/>
<proteinExistence type="predicted"/>
<comment type="caution">
    <text evidence="3">The sequence shown here is derived from an EMBL/GenBank/DDBJ whole genome shotgun (WGS) entry which is preliminary data.</text>
</comment>
<sequence>MHTLDIKVRPFIAAIANKACRSTTAVELLGKFLVKLKFSVEIRVKIPIRKVVFTVPVSFTRLRRTQIERASAWADLDDVELMPQPIAVALFYAQQQLQTSASSLEDMNKQ</sequence>
<dbReference type="GO" id="GO:0140662">
    <property type="term" value="F:ATP-dependent protein folding chaperone"/>
    <property type="evidence" value="ECO:0007669"/>
    <property type="project" value="InterPro"/>
</dbReference>
<dbReference type="Proteomes" id="UP000265566">
    <property type="component" value="Chromosome 4"/>
</dbReference>
<dbReference type="SUPFAM" id="SSF53067">
    <property type="entry name" value="Actin-like ATPase domain"/>
    <property type="match status" value="1"/>
</dbReference>
<dbReference type="Gramene" id="rna26083">
    <property type="protein sequence ID" value="RHN63389.1"/>
    <property type="gene ID" value="gene26083"/>
</dbReference>
<evidence type="ECO:0000313" key="3">
    <source>
        <dbReference type="EMBL" id="RHN63389.1"/>
    </source>
</evidence>
<reference evidence="4" key="1">
    <citation type="journal article" date="2018" name="Nat. Plants">
        <title>Whole-genome landscape of Medicago truncatula symbiotic genes.</title>
        <authorList>
            <person name="Pecrix Y."/>
            <person name="Staton S.E."/>
            <person name="Sallet E."/>
            <person name="Lelandais-Briere C."/>
            <person name="Moreau S."/>
            <person name="Carrere S."/>
            <person name="Blein T."/>
            <person name="Jardinaud M.F."/>
            <person name="Latrasse D."/>
            <person name="Zouine M."/>
            <person name="Zahm M."/>
            <person name="Kreplak J."/>
            <person name="Mayjonade B."/>
            <person name="Satge C."/>
            <person name="Perez M."/>
            <person name="Cauet S."/>
            <person name="Marande W."/>
            <person name="Chantry-Darmon C."/>
            <person name="Lopez-Roques C."/>
            <person name="Bouchez O."/>
            <person name="Berard A."/>
            <person name="Debelle F."/>
            <person name="Munos S."/>
            <person name="Bendahmane A."/>
            <person name="Berges H."/>
            <person name="Niebel A."/>
            <person name="Buitink J."/>
            <person name="Frugier F."/>
            <person name="Benhamed M."/>
            <person name="Crespi M."/>
            <person name="Gouzy J."/>
            <person name="Gamas P."/>
        </authorList>
    </citation>
    <scope>NUCLEOTIDE SEQUENCE [LARGE SCALE GENOMIC DNA]</scope>
    <source>
        <strain evidence="4">cv. Jemalong A17</strain>
    </source>
</reference>
<keyword evidence="1" id="KW-0547">Nucleotide-binding</keyword>
<evidence type="ECO:0000256" key="2">
    <source>
        <dbReference type="ARBA" id="ARBA00022840"/>
    </source>
</evidence>
<evidence type="ECO:0000313" key="4">
    <source>
        <dbReference type="Proteomes" id="UP000265566"/>
    </source>
</evidence>
<evidence type="ECO:0000256" key="1">
    <source>
        <dbReference type="ARBA" id="ARBA00022741"/>
    </source>
</evidence>
<dbReference type="GO" id="GO:0005524">
    <property type="term" value="F:ATP binding"/>
    <property type="evidence" value="ECO:0007669"/>
    <property type="project" value="UniProtKB-KW"/>
</dbReference>
<keyword evidence="3" id="KW-0346">Stress response</keyword>
<dbReference type="Gene3D" id="3.30.420.40">
    <property type="match status" value="1"/>
</dbReference>
<dbReference type="Pfam" id="PF00012">
    <property type="entry name" value="HSP70"/>
    <property type="match status" value="1"/>
</dbReference>
<accession>A0A396ICV3</accession>
<gene>
    <name evidence="3" type="ORF">MtrunA17_Chr4g0057751</name>
</gene>
<dbReference type="InterPro" id="IPR013126">
    <property type="entry name" value="Hsp_70_fam"/>
</dbReference>